<comment type="caution">
    <text evidence="8">The sequence shown here is derived from an EMBL/GenBank/DDBJ whole genome shotgun (WGS) entry which is preliminary data.</text>
</comment>
<feature type="transmembrane region" description="Helical" evidence="6">
    <location>
        <begin position="177"/>
        <end position="197"/>
    </location>
</feature>
<reference evidence="8" key="1">
    <citation type="submission" date="2022-08" db="EMBL/GenBank/DDBJ databases">
        <authorList>
            <person name="Deng Y."/>
            <person name="Han X.-F."/>
            <person name="Zhang Y.-Q."/>
        </authorList>
    </citation>
    <scope>NUCLEOTIDE SEQUENCE</scope>
    <source>
        <strain evidence="8">CPCC 205763</strain>
    </source>
</reference>
<evidence type="ECO:0000256" key="3">
    <source>
        <dbReference type="ARBA" id="ARBA00022989"/>
    </source>
</evidence>
<keyword evidence="3 6" id="KW-1133">Transmembrane helix</keyword>
<evidence type="ECO:0000313" key="9">
    <source>
        <dbReference type="Proteomes" id="UP001165584"/>
    </source>
</evidence>
<dbReference type="InterPro" id="IPR052524">
    <property type="entry name" value="MFS_Cyanate_Porter"/>
</dbReference>
<protein>
    <submittedName>
        <fullName evidence="8">MFS transporter</fullName>
    </submittedName>
</protein>
<keyword evidence="2 6" id="KW-0812">Transmembrane</keyword>
<feature type="transmembrane region" description="Helical" evidence="6">
    <location>
        <begin position="334"/>
        <end position="354"/>
    </location>
</feature>
<sequence length="431" mass="43997">MTSTPAPAPASASVFTPRRTTLLVLTALILTAVNLRTAVTGFSPLLEQIGGDLGFGTALYGAFGTIVTASFAIFGFVASAASRRFGLETTLAAATVVTTLGIGLRALSPDPVVLVASTIVAFAGVGASNVLIVPIVKRYFASRLKTVSSLYLALLQFGQFVAPLIAVPIALSAGWRFAIGMWAILTAAAAVLWIGVATSGRSRAQARGAGSESNSGTGTVGTAPASTPPAPLGGVPGAWRTTLLWSMVLLFAMTALNTYVIITWLPTILVEAGAEPALGGTLLAFFSVFGLGAAFLVPPLTLHLRNPAAIVVVCVTLLAVGYTGLLVAPLEGAVFWVAALGLGVSTFPMCLTLVNARTRSTAGSSLLSGRMQGIGYAIACVGPLLIGLLHDAQSGWSGSFVFLFVSLAILLVAGILASRPRLLEDEAARAA</sequence>
<dbReference type="PANTHER" id="PTHR23523">
    <property type="match status" value="1"/>
</dbReference>
<proteinExistence type="predicted"/>
<feature type="transmembrane region" description="Helical" evidence="6">
    <location>
        <begin position="85"/>
        <end position="107"/>
    </location>
</feature>
<evidence type="ECO:0000256" key="4">
    <source>
        <dbReference type="ARBA" id="ARBA00023136"/>
    </source>
</evidence>
<dbReference type="RefSeq" id="WP_259510694.1">
    <property type="nucleotide sequence ID" value="NZ_JANLCM010000004.1"/>
</dbReference>
<feature type="region of interest" description="Disordered" evidence="5">
    <location>
        <begin position="205"/>
        <end position="231"/>
    </location>
</feature>
<feature type="transmembrane region" description="Helical" evidence="6">
    <location>
        <begin position="243"/>
        <end position="265"/>
    </location>
</feature>
<dbReference type="Proteomes" id="UP001165584">
    <property type="component" value="Unassembled WGS sequence"/>
</dbReference>
<evidence type="ECO:0000256" key="6">
    <source>
        <dbReference type="SAM" id="Phobius"/>
    </source>
</evidence>
<dbReference type="InterPro" id="IPR011701">
    <property type="entry name" value="MFS"/>
</dbReference>
<dbReference type="Pfam" id="PF07690">
    <property type="entry name" value="MFS_1"/>
    <property type="match status" value="1"/>
</dbReference>
<feature type="transmembrane region" description="Helical" evidence="6">
    <location>
        <begin position="374"/>
        <end position="390"/>
    </location>
</feature>
<feature type="transmembrane region" description="Helical" evidence="6">
    <location>
        <begin position="148"/>
        <end position="171"/>
    </location>
</feature>
<dbReference type="PANTHER" id="PTHR23523:SF2">
    <property type="entry name" value="2-NITROIMIDAZOLE TRANSPORTER"/>
    <property type="match status" value="1"/>
</dbReference>
<feature type="transmembrane region" description="Helical" evidence="6">
    <location>
        <begin position="57"/>
        <end position="78"/>
    </location>
</feature>
<organism evidence="8 9">
    <name type="scientific">Herbiconiux aconitum</name>
    <dbReference type="NCBI Taxonomy" id="2970913"/>
    <lineage>
        <taxon>Bacteria</taxon>
        <taxon>Bacillati</taxon>
        <taxon>Actinomycetota</taxon>
        <taxon>Actinomycetes</taxon>
        <taxon>Micrococcales</taxon>
        <taxon>Microbacteriaceae</taxon>
        <taxon>Herbiconiux</taxon>
    </lineage>
</organism>
<accession>A0ABT2GVU8</accession>
<dbReference type="InterPro" id="IPR020846">
    <property type="entry name" value="MFS_dom"/>
</dbReference>
<dbReference type="EMBL" id="JANLCM010000004">
    <property type="protein sequence ID" value="MCS5720341.1"/>
    <property type="molecule type" value="Genomic_DNA"/>
</dbReference>
<comment type="subcellular location">
    <subcellularLocation>
        <location evidence="1">Cell membrane</location>
        <topology evidence="1">Multi-pass membrane protein</topology>
    </subcellularLocation>
</comment>
<evidence type="ECO:0000256" key="2">
    <source>
        <dbReference type="ARBA" id="ARBA00022692"/>
    </source>
</evidence>
<feature type="domain" description="Major facilitator superfamily (MFS) profile" evidence="7">
    <location>
        <begin position="20"/>
        <end position="426"/>
    </location>
</feature>
<dbReference type="SUPFAM" id="SSF103473">
    <property type="entry name" value="MFS general substrate transporter"/>
    <property type="match status" value="1"/>
</dbReference>
<feature type="transmembrane region" description="Helical" evidence="6">
    <location>
        <begin position="113"/>
        <end position="136"/>
    </location>
</feature>
<feature type="transmembrane region" description="Helical" evidence="6">
    <location>
        <begin position="396"/>
        <end position="417"/>
    </location>
</feature>
<evidence type="ECO:0000259" key="7">
    <source>
        <dbReference type="PROSITE" id="PS50850"/>
    </source>
</evidence>
<dbReference type="PROSITE" id="PS50850">
    <property type="entry name" value="MFS"/>
    <property type="match status" value="1"/>
</dbReference>
<dbReference type="InterPro" id="IPR036259">
    <property type="entry name" value="MFS_trans_sf"/>
</dbReference>
<keyword evidence="9" id="KW-1185">Reference proteome</keyword>
<feature type="transmembrane region" description="Helical" evidence="6">
    <location>
        <begin position="277"/>
        <end position="297"/>
    </location>
</feature>
<gene>
    <name evidence="8" type="ORF">N1027_19620</name>
</gene>
<dbReference type="Gene3D" id="1.20.1250.20">
    <property type="entry name" value="MFS general substrate transporter like domains"/>
    <property type="match status" value="2"/>
</dbReference>
<evidence type="ECO:0000256" key="5">
    <source>
        <dbReference type="SAM" id="MobiDB-lite"/>
    </source>
</evidence>
<keyword evidence="4 6" id="KW-0472">Membrane</keyword>
<name>A0ABT2GVU8_9MICO</name>
<evidence type="ECO:0000256" key="1">
    <source>
        <dbReference type="ARBA" id="ARBA00004651"/>
    </source>
</evidence>
<feature type="transmembrane region" description="Helical" evidence="6">
    <location>
        <begin position="309"/>
        <end position="328"/>
    </location>
</feature>
<evidence type="ECO:0000313" key="8">
    <source>
        <dbReference type="EMBL" id="MCS5720341.1"/>
    </source>
</evidence>